<dbReference type="AlphaFoldDB" id="W3WX10"/>
<dbReference type="EMBL" id="KI912115">
    <property type="protein sequence ID" value="ETS78329.1"/>
    <property type="molecule type" value="Genomic_DNA"/>
</dbReference>
<dbReference type="HOGENOM" id="CLU_146847_0_0_1"/>
<evidence type="ECO:0000313" key="3">
    <source>
        <dbReference type="Proteomes" id="UP000030651"/>
    </source>
</evidence>
<proteinExistence type="predicted"/>
<dbReference type="Proteomes" id="UP000030651">
    <property type="component" value="Unassembled WGS sequence"/>
</dbReference>
<feature type="region of interest" description="Disordered" evidence="1">
    <location>
        <begin position="1"/>
        <end position="47"/>
    </location>
</feature>
<protein>
    <submittedName>
        <fullName evidence="2">Uncharacterized protein</fullName>
    </submittedName>
</protein>
<accession>W3WX10</accession>
<dbReference type="eggNOG" id="ENOG502RJUA">
    <property type="taxonomic scope" value="Eukaryota"/>
</dbReference>
<reference evidence="3" key="1">
    <citation type="journal article" date="2015" name="BMC Genomics">
        <title>Genomic and transcriptomic analysis of the endophytic fungus Pestalotiopsis fici reveals its lifestyle and high potential for synthesis of natural products.</title>
        <authorList>
            <person name="Wang X."/>
            <person name="Zhang X."/>
            <person name="Liu L."/>
            <person name="Xiang M."/>
            <person name="Wang W."/>
            <person name="Sun X."/>
            <person name="Che Y."/>
            <person name="Guo L."/>
            <person name="Liu G."/>
            <person name="Guo L."/>
            <person name="Wang C."/>
            <person name="Yin W.B."/>
            <person name="Stadler M."/>
            <person name="Zhang X."/>
            <person name="Liu X."/>
        </authorList>
    </citation>
    <scope>NUCLEOTIDE SEQUENCE [LARGE SCALE GENOMIC DNA]</scope>
    <source>
        <strain evidence="3">W106-1 / CGMCC3.15140</strain>
    </source>
</reference>
<keyword evidence="3" id="KW-1185">Reference proteome</keyword>
<dbReference type="OMA" id="ATPRVFK"/>
<feature type="compositionally biased region" description="Low complexity" evidence="1">
    <location>
        <begin position="36"/>
        <end position="47"/>
    </location>
</feature>
<evidence type="ECO:0000256" key="1">
    <source>
        <dbReference type="SAM" id="MobiDB-lite"/>
    </source>
</evidence>
<dbReference type="InParanoid" id="W3WX10"/>
<organism evidence="2 3">
    <name type="scientific">Pestalotiopsis fici (strain W106-1 / CGMCC3.15140)</name>
    <dbReference type="NCBI Taxonomy" id="1229662"/>
    <lineage>
        <taxon>Eukaryota</taxon>
        <taxon>Fungi</taxon>
        <taxon>Dikarya</taxon>
        <taxon>Ascomycota</taxon>
        <taxon>Pezizomycotina</taxon>
        <taxon>Sordariomycetes</taxon>
        <taxon>Xylariomycetidae</taxon>
        <taxon>Amphisphaeriales</taxon>
        <taxon>Sporocadaceae</taxon>
        <taxon>Pestalotiopsis</taxon>
    </lineage>
</organism>
<sequence length="105" mass="10872">MAREGTRSATGNSKPRIFQTIDTQPAVKRTTKPKKTPTTATTTTKEPITAKIKGAKPAGVSKPAKKESVGAKVKATASKVAAKVKGEEAKTKKATKPKAAAAVTK</sequence>
<evidence type="ECO:0000313" key="2">
    <source>
        <dbReference type="EMBL" id="ETS78329.1"/>
    </source>
</evidence>
<gene>
    <name evidence="2" type="ORF">PFICI_10391</name>
</gene>
<dbReference type="KEGG" id="pfy:PFICI_10391"/>
<dbReference type="GeneID" id="19275404"/>
<name>W3WX10_PESFW</name>
<dbReference type="RefSeq" id="XP_007837163.1">
    <property type="nucleotide sequence ID" value="XM_007838972.1"/>
</dbReference>